<dbReference type="Proteomes" id="UP000320672">
    <property type="component" value="Chromosome"/>
</dbReference>
<dbReference type="SUPFAM" id="SSF52266">
    <property type="entry name" value="SGNH hydrolase"/>
    <property type="match status" value="1"/>
</dbReference>
<proteinExistence type="predicted"/>
<keyword evidence="1" id="KW-0732">Signal</keyword>
<evidence type="ECO:0000259" key="2">
    <source>
        <dbReference type="Pfam" id="PF13472"/>
    </source>
</evidence>
<organism evidence="3 4">
    <name type="scientific">Roseimaritima multifibrata</name>
    <dbReference type="NCBI Taxonomy" id="1930274"/>
    <lineage>
        <taxon>Bacteria</taxon>
        <taxon>Pseudomonadati</taxon>
        <taxon>Planctomycetota</taxon>
        <taxon>Planctomycetia</taxon>
        <taxon>Pirellulales</taxon>
        <taxon>Pirellulaceae</taxon>
        <taxon>Roseimaritima</taxon>
    </lineage>
</organism>
<dbReference type="InterPro" id="IPR036514">
    <property type="entry name" value="SGNH_hydro_sf"/>
</dbReference>
<dbReference type="PANTHER" id="PTHR14209">
    <property type="entry name" value="ISOAMYL ACETATE-HYDROLYZING ESTERASE 1"/>
    <property type="match status" value="1"/>
</dbReference>
<dbReference type="InterPro" id="IPR013830">
    <property type="entry name" value="SGNH_hydro"/>
</dbReference>
<dbReference type="KEGG" id="rml:FF011L_24890"/>
<dbReference type="PANTHER" id="PTHR14209:SF19">
    <property type="entry name" value="ISOAMYL ACETATE-HYDROLYZING ESTERASE 1 HOMOLOG"/>
    <property type="match status" value="1"/>
</dbReference>
<gene>
    <name evidence="3" type="ORF">FF011L_24890</name>
</gene>
<feature type="chain" id="PRO_5021978801" evidence="1">
    <location>
        <begin position="20"/>
        <end position="229"/>
    </location>
</feature>
<dbReference type="RefSeq" id="WP_145351825.1">
    <property type="nucleotide sequence ID" value="NZ_CP036262.1"/>
</dbReference>
<dbReference type="EMBL" id="CP036262">
    <property type="protein sequence ID" value="QDS93716.1"/>
    <property type="molecule type" value="Genomic_DNA"/>
</dbReference>
<dbReference type="Pfam" id="PF13472">
    <property type="entry name" value="Lipase_GDSL_2"/>
    <property type="match status" value="1"/>
</dbReference>
<dbReference type="InterPro" id="IPR045136">
    <property type="entry name" value="Iah1-like"/>
</dbReference>
<keyword evidence="4" id="KW-1185">Reference proteome</keyword>
<evidence type="ECO:0000256" key="1">
    <source>
        <dbReference type="SAM" id="SignalP"/>
    </source>
</evidence>
<name>A0A517MFT4_9BACT</name>
<keyword evidence="3" id="KW-0378">Hydrolase</keyword>
<dbReference type="AlphaFoldDB" id="A0A517MFT4"/>
<protein>
    <submittedName>
        <fullName evidence="3">GDSL-like Lipase/Acylhydrolase</fullName>
    </submittedName>
</protein>
<dbReference type="GO" id="GO:0016788">
    <property type="term" value="F:hydrolase activity, acting on ester bonds"/>
    <property type="evidence" value="ECO:0007669"/>
    <property type="project" value="UniProtKB-ARBA"/>
</dbReference>
<evidence type="ECO:0000313" key="4">
    <source>
        <dbReference type="Proteomes" id="UP000320672"/>
    </source>
</evidence>
<sequence length="229" mass="25085" precursor="true">MHTKYFLAGLLTVCSTLHAAPPADAEKKADTLLPKVVLVGDSIRLSYAPKVAKQLEGQVQIISAAANGQDSRNVLKNLPAWVLNKQPAIVHFNCGIHDIKKTIADGSFQVSPDQYEKNLREIVKQIRENTEAIVIFATTTPLHDQRASDYRKGRDYELLNASIQQYNAIALKVMKELEVPVNDLNAAIATPADGQSTDDLIASDGVHMTAAAQKVLANQVSETIRQYLK</sequence>
<feature type="signal peptide" evidence="1">
    <location>
        <begin position="1"/>
        <end position="19"/>
    </location>
</feature>
<feature type="domain" description="SGNH hydrolase-type esterase" evidence="2">
    <location>
        <begin position="46"/>
        <end position="214"/>
    </location>
</feature>
<dbReference type="OrthoDB" id="388542at2"/>
<reference evidence="3 4" key="1">
    <citation type="submission" date="2019-02" db="EMBL/GenBank/DDBJ databases">
        <title>Deep-cultivation of Planctomycetes and their phenomic and genomic characterization uncovers novel biology.</title>
        <authorList>
            <person name="Wiegand S."/>
            <person name="Jogler M."/>
            <person name="Boedeker C."/>
            <person name="Pinto D."/>
            <person name="Vollmers J."/>
            <person name="Rivas-Marin E."/>
            <person name="Kohn T."/>
            <person name="Peeters S.H."/>
            <person name="Heuer A."/>
            <person name="Rast P."/>
            <person name="Oberbeckmann S."/>
            <person name="Bunk B."/>
            <person name="Jeske O."/>
            <person name="Meyerdierks A."/>
            <person name="Storesund J.E."/>
            <person name="Kallscheuer N."/>
            <person name="Luecker S."/>
            <person name="Lage O.M."/>
            <person name="Pohl T."/>
            <person name="Merkel B.J."/>
            <person name="Hornburger P."/>
            <person name="Mueller R.-W."/>
            <person name="Bruemmer F."/>
            <person name="Labrenz M."/>
            <person name="Spormann A.M."/>
            <person name="Op den Camp H."/>
            <person name="Overmann J."/>
            <person name="Amann R."/>
            <person name="Jetten M.S.M."/>
            <person name="Mascher T."/>
            <person name="Medema M.H."/>
            <person name="Devos D.P."/>
            <person name="Kaster A.-K."/>
            <person name="Ovreas L."/>
            <person name="Rohde M."/>
            <person name="Galperin M.Y."/>
            <person name="Jogler C."/>
        </authorList>
    </citation>
    <scope>NUCLEOTIDE SEQUENCE [LARGE SCALE GENOMIC DNA]</scope>
    <source>
        <strain evidence="3 4">FF011L</strain>
    </source>
</reference>
<evidence type="ECO:0000313" key="3">
    <source>
        <dbReference type="EMBL" id="QDS93716.1"/>
    </source>
</evidence>
<dbReference type="Gene3D" id="3.40.50.1110">
    <property type="entry name" value="SGNH hydrolase"/>
    <property type="match status" value="1"/>
</dbReference>
<accession>A0A517MFT4</accession>